<dbReference type="InterPro" id="IPR019800">
    <property type="entry name" value="Glyco_hydro_3_AS"/>
</dbReference>
<dbReference type="PANTHER" id="PTHR42715:SF10">
    <property type="entry name" value="BETA-GLUCOSIDASE"/>
    <property type="match status" value="1"/>
</dbReference>
<evidence type="ECO:0000313" key="7">
    <source>
        <dbReference type="Proteomes" id="UP001596105"/>
    </source>
</evidence>
<evidence type="ECO:0000259" key="5">
    <source>
        <dbReference type="SMART" id="SM01217"/>
    </source>
</evidence>
<dbReference type="InterPro" id="IPR026891">
    <property type="entry name" value="Fn3-like"/>
</dbReference>
<dbReference type="SUPFAM" id="SSF51445">
    <property type="entry name" value="(Trans)glycosidases"/>
    <property type="match status" value="1"/>
</dbReference>
<dbReference type="Pfam" id="PF01915">
    <property type="entry name" value="Glyco_hydro_3_C"/>
    <property type="match status" value="1"/>
</dbReference>
<dbReference type="Proteomes" id="UP001596105">
    <property type="component" value="Unassembled WGS sequence"/>
</dbReference>
<dbReference type="EMBL" id="JBHSMH010000007">
    <property type="protein sequence ID" value="MFC5468152.1"/>
    <property type="molecule type" value="Genomic_DNA"/>
</dbReference>
<dbReference type="SMART" id="SM01217">
    <property type="entry name" value="Fn3_like"/>
    <property type="match status" value="1"/>
</dbReference>
<dbReference type="PRINTS" id="PR00133">
    <property type="entry name" value="GLHYDRLASE3"/>
</dbReference>
<feature type="domain" description="Fibronectin type III-like" evidence="5">
    <location>
        <begin position="603"/>
        <end position="673"/>
    </location>
</feature>
<proteinExistence type="inferred from homology"/>
<dbReference type="InterPro" id="IPR001764">
    <property type="entry name" value="Glyco_hydro_3_N"/>
</dbReference>
<dbReference type="SUPFAM" id="SSF52279">
    <property type="entry name" value="Beta-D-glucan exohydrolase, C-terminal domain"/>
    <property type="match status" value="1"/>
</dbReference>
<evidence type="ECO:0000256" key="1">
    <source>
        <dbReference type="ARBA" id="ARBA00005336"/>
    </source>
</evidence>
<keyword evidence="2 4" id="KW-0378">Hydrolase</keyword>
<organism evidence="6 7">
    <name type="scientific">Cohnella suwonensis</name>
    <dbReference type="NCBI Taxonomy" id="696072"/>
    <lineage>
        <taxon>Bacteria</taxon>
        <taxon>Bacillati</taxon>
        <taxon>Bacillota</taxon>
        <taxon>Bacilli</taxon>
        <taxon>Bacillales</taxon>
        <taxon>Paenibacillaceae</taxon>
        <taxon>Cohnella</taxon>
    </lineage>
</organism>
<reference evidence="7" key="1">
    <citation type="journal article" date="2019" name="Int. J. Syst. Evol. Microbiol.">
        <title>The Global Catalogue of Microorganisms (GCM) 10K type strain sequencing project: providing services to taxonomists for standard genome sequencing and annotation.</title>
        <authorList>
            <consortium name="The Broad Institute Genomics Platform"/>
            <consortium name="The Broad Institute Genome Sequencing Center for Infectious Disease"/>
            <person name="Wu L."/>
            <person name="Ma J."/>
        </authorList>
    </citation>
    <scope>NUCLEOTIDE SEQUENCE [LARGE SCALE GENOMIC DNA]</scope>
    <source>
        <strain evidence="7">CCUG 57113</strain>
    </source>
</reference>
<dbReference type="InterPro" id="IPR050288">
    <property type="entry name" value="Cellulose_deg_GH3"/>
</dbReference>
<dbReference type="GO" id="GO:0016787">
    <property type="term" value="F:hydrolase activity"/>
    <property type="evidence" value="ECO:0007669"/>
    <property type="project" value="UniProtKB-KW"/>
</dbReference>
<evidence type="ECO:0000256" key="3">
    <source>
        <dbReference type="ARBA" id="ARBA00023277"/>
    </source>
</evidence>
<comment type="similarity">
    <text evidence="1 4">Belongs to the glycosyl hydrolase 3 family.</text>
</comment>
<dbReference type="Pfam" id="PF00933">
    <property type="entry name" value="Glyco_hydro_3"/>
    <property type="match status" value="1"/>
</dbReference>
<dbReference type="InterPro" id="IPR036881">
    <property type="entry name" value="Glyco_hydro_3_C_sf"/>
</dbReference>
<protein>
    <submittedName>
        <fullName evidence="6">Glycoside hydrolase family 3 C-terminal domain-containing protein</fullName>
    </submittedName>
</protein>
<keyword evidence="7" id="KW-1185">Reference proteome</keyword>
<evidence type="ECO:0000256" key="4">
    <source>
        <dbReference type="RuleBase" id="RU361161"/>
    </source>
</evidence>
<comment type="caution">
    <text evidence="6">The sequence shown here is derived from an EMBL/GenBank/DDBJ whole genome shotgun (WGS) entry which is preliminary data.</text>
</comment>
<dbReference type="InterPro" id="IPR017853">
    <property type="entry name" value="GH"/>
</dbReference>
<dbReference type="InterPro" id="IPR036962">
    <property type="entry name" value="Glyco_hydro_3_N_sf"/>
</dbReference>
<evidence type="ECO:0000313" key="6">
    <source>
        <dbReference type="EMBL" id="MFC5468152.1"/>
    </source>
</evidence>
<dbReference type="Gene3D" id="2.60.40.10">
    <property type="entry name" value="Immunoglobulins"/>
    <property type="match status" value="1"/>
</dbReference>
<keyword evidence="4" id="KW-0326">Glycosidase</keyword>
<dbReference type="Gene3D" id="3.20.20.300">
    <property type="entry name" value="Glycoside hydrolase, family 3, N-terminal domain"/>
    <property type="match status" value="2"/>
</dbReference>
<dbReference type="Gene3D" id="3.40.50.1700">
    <property type="entry name" value="Glycoside hydrolase family 3 C-terminal domain"/>
    <property type="match status" value="2"/>
</dbReference>
<dbReference type="PANTHER" id="PTHR42715">
    <property type="entry name" value="BETA-GLUCOSIDASE"/>
    <property type="match status" value="1"/>
</dbReference>
<dbReference type="InterPro" id="IPR002772">
    <property type="entry name" value="Glyco_hydro_3_C"/>
</dbReference>
<gene>
    <name evidence="6" type="ORF">ACFPPD_05420</name>
</gene>
<name>A0ABW0LT23_9BACL</name>
<keyword evidence="3" id="KW-0119">Carbohydrate metabolism</keyword>
<dbReference type="InterPro" id="IPR013783">
    <property type="entry name" value="Ig-like_fold"/>
</dbReference>
<dbReference type="PROSITE" id="PS00775">
    <property type="entry name" value="GLYCOSYL_HYDROL_F3"/>
    <property type="match status" value="1"/>
</dbReference>
<dbReference type="RefSeq" id="WP_209746553.1">
    <property type="nucleotide sequence ID" value="NZ_JBHSMH010000007.1"/>
</dbReference>
<dbReference type="Pfam" id="PF14310">
    <property type="entry name" value="Fn3-like"/>
    <property type="match status" value="1"/>
</dbReference>
<evidence type="ECO:0000256" key="2">
    <source>
        <dbReference type="ARBA" id="ARBA00022801"/>
    </source>
</evidence>
<accession>A0ABW0LT23</accession>
<sequence length="777" mass="85664">MNSELDKLVSRMSLHDKVMLCTGDGLWRTKSLEDLGIPSILMSDGSSGVRFQKGSDVHREASFYESISGSFDSEEALAMTHEATCFPSASTVSCSWNPELIFEIGQAIANECRRLGIHLLLGPGMNIRRHPLTARNFEYYSEDPYLTGELAAAMVNGVQANGVGTSPKHFACHNSDTKRTRVNVTVEERALREIYLAGFERVVRKAKPTTIMSAYNKINGVQTSEDPLLLNQILREEWGFDGVVVSDWGAIKDIVAATRAGLDLQMPLSLSSSAYLEEAVLNGELDEELLNLRVKHILQLVGRLTERFSPLPEVDYARHHRLAREAAEESIVLLKNEDGLLPLSSGKIKKLAVVGRLAAEPLYQGTGCAIVNAREVDIPLDHIRSLCQGQIELLYASGYSSHGDADPSLLSEATAIAREADAVLVFAGAYLPEESDDYNRTDMNIEPGHERLIEAVCAANPNAVLILANGESVAMPWADRAKAVVETWFGGEGMGEALAKILFGAVNPSGKLSVTIPEKLSDTPAFLSFPGNQTELHYSEGIYVGYRYYDKKQIAPRYPFGYGLSYTQFEYGNLVLSHTELNLPGVLKVSVDVTNAGPVYGKEIVQLYLAQPQSKLPRPPQELKGFAKVALLPGETRTVTLELKERDFALYNPEFGKWVAETSAYAIRIGASSRDIRLTADVRVVNPASYVSKVRTDSGFTELFESEAAKQTFYQFLVENGLITPDMVDDKLDEALKKAFWGIQSYMDMNSAGVITYEKMEEVVQRINAELESTEKE</sequence>